<evidence type="ECO:0000256" key="1">
    <source>
        <dbReference type="SAM" id="MobiDB-lite"/>
    </source>
</evidence>
<name>A0A5P3AC97_9RHOB</name>
<accession>A0A5P3AC97</accession>
<gene>
    <name evidence="2" type="ORF">RIdsm_02203</name>
</gene>
<organism evidence="2 3">
    <name type="scientific">Roseovarius indicus</name>
    <dbReference type="NCBI Taxonomy" id="540747"/>
    <lineage>
        <taxon>Bacteria</taxon>
        <taxon>Pseudomonadati</taxon>
        <taxon>Pseudomonadota</taxon>
        <taxon>Alphaproteobacteria</taxon>
        <taxon>Rhodobacterales</taxon>
        <taxon>Roseobacteraceae</taxon>
        <taxon>Roseovarius</taxon>
    </lineage>
</organism>
<evidence type="ECO:0000313" key="3">
    <source>
        <dbReference type="Proteomes" id="UP000325785"/>
    </source>
</evidence>
<proteinExistence type="predicted"/>
<reference evidence="2 3" key="1">
    <citation type="submission" date="2018-08" db="EMBL/GenBank/DDBJ databases">
        <title>Genetic Globetrotter - A new plasmid hitch-hiking vast phylogenetic and geographic distances.</title>
        <authorList>
            <person name="Vollmers J."/>
            <person name="Petersen J."/>
        </authorList>
    </citation>
    <scope>NUCLEOTIDE SEQUENCE [LARGE SCALE GENOMIC DNA]</scope>
    <source>
        <strain evidence="2 3">DSM 26383</strain>
    </source>
</reference>
<dbReference type="EMBL" id="CP031598">
    <property type="protein sequence ID" value="QEW26404.1"/>
    <property type="molecule type" value="Genomic_DNA"/>
</dbReference>
<evidence type="ECO:0000313" key="2">
    <source>
        <dbReference type="EMBL" id="QEW26404.1"/>
    </source>
</evidence>
<protein>
    <submittedName>
        <fullName evidence="2">Uncharacterized protein</fullName>
    </submittedName>
</protein>
<dbReference type="Proteomes" id="UP000325785">
    <property type="component" value="Chromosome"/>
</dbReference>
<feature type="region of interest" description="Disordered" evidence="1">
    <location>
        <begin position="1"/>
        <end position="30"/>
    </location>
</feature>
<dbReference type="AlphaFoldDB" id="A0A5P3AC97"/>
<sequence length="43" mass="4722">MPGEYRQESPPLTGQLVPFRGSGMGRFPPDLVLDSEEDLFGAQ</sequence>
<dbReference type="KEGG" id="rid:RIdsm_02203"/>